<protein>
    <submittedName>
        <fullName evidence="1">Uncharacterized protein</fullName>
    </submittedName>
</protein>
<sequence>MYSKDEIVTVRRDQYKEWCKQKELNKRTCIPLPTEILSLILEHCTNSQSTLYHATLVSKQWLFCATPFLYKQPHVPDTYRWATFVLTLTRPLRTFAYGQVVRSLDLSKHHLSDTCLLTDQLIVETGEYLSTLQYAVRPGLTQIEIPINQVIQAIGCGCPMLQRVDVRQTRWITAQTIWLFVNYCPRLRHLDARRSPNCNVKRLTLKALTDTITEPEEEEYFLPEAEARALNIFQEEIVEDPHSPDALHLLRLMHNQTESQQEIEDWPIPIVEAWIPHSMDKKSLKELVRSVITDARNIGVQDLDWLDEYQ</sequence>
<gene>
    <name evidence="1" type="ORF">CU098_004371</name>
</gene>
<dbReference type="STRING" id="4846.A0A367ISA9"/>
<accession>A0A367ISA9</accession>
<dbReference type="Gene3D" id="3.80.10.10">
    <property type="entry name" value="Ribonuclease Inhibitor"/>
    <property type="match status" value="1"/>
</dbReference>
<evidence type="ECO:0000313" key="1">
    <source>
        <dbReference type="EMBL" id="RCH80574.1"/>
    </source>
</evidence>
<organism evidence="1 2">
    <name type="scientific">Rhizopus stolonifer</name>
    <name type="common">Rhizopus nigricans</name>
    <dbReference type="NCBI Taxonomy" id="4846"/>
    <lineage>
        <taxon>Eukaryota</taxon>
        <taxon>Fungi</taxon>
        <taxon>Fungi incertae sedis</taxon>
        <taxon>Mucoromycota</taxon>
        <taxon>Mucoromycotina</taxon>
        <taxon>Mucoromycetes</taxon>
        <taxon>Mucorales</taxon>
        <taxon>Mucorineae</taxon>
        <taxon>Rhizopodaceae</taxon>
        <taxon>Rhizopus</taxon>
    </lineage>
</organism>
<dbReference type="OrthoDB" id="2125396at2759"/>
<dbReference type="AlphaFoldDB" id="A0A367ISA9"/>
<name>A0A367ISA9_RHIST</name>
<evidence type="ECO:0000313" key="2">
    <source>
        <dbReference type="Proteomes" id="UP000253551"/>
    </source>
</evidence>
<keyword evidence="2" id="KW-1185">Reference proteome</keyword>
<reference evidence="1 2" key="1">
    <citation type="journal article" date="2018" name="G3 (Bethesda)">
        <title>Phylogenetic and Phylogenomic Definition of Rhizopus Species.</title>
        <authorList>
            <person name="Gryganskyi A.P."/>
            <person name="Golan J."/>
            <person name="Dolatabadi S."/>
            <person name="Mondo S."/>
            <person name="Robb S."/>
            <person name="Idnurm A."/>
            <person name="Muszewska A."/>
            <person name="Steczkiewicz K."/>
            <person name="Masonjones S."/>
            <person name="Liao H.L."/>
            <person name="Gajdeczka M.T."/>
            <person name="Anike F."/>
            <person name="Vuek A."/>
            <person name="Anishchenko I.M."/>
            <person name="Voigt K."/>
            <person name="de Hoog G.S."/>
            <person name="Smith M.E."/>
            <person name="Heitman J."/>
            <person name="Vilgalys R."/>
            <person name="Stajich J.E."/>
        </authorList>
    </citation>
    <scope>NUCLEOTIDE SEQUENCE [LARGE SCALE GENOMIC DNA]</scope>
    <source>
        <strain evidence="1 2">LSU 92-RS-03</strain>
    </source>
</reference>
<proteinExistence type="predicted"/>
<dbReference type="Proteomes" id="UP000253551">
    <property type="component" value="Unassembled WGS sequence"/>
</dbReference>
<dbReference type="InterPro" id="IPR032675">
    <property type="entry name" value="LRR_dom_sf"/>
</dbReference>
<dbReference type="EMBL" id="PJQM01005926">
    <property type="protein sequence ID" value="RCH80574.1"/>
    <property type="molecule type" value="Genomic_DNA"/>
</dbReference>
<dbReference type="SUPFAM" id="SSF52047">
    <property type="entry name" value="RNI-like"/>
    <property type="match status" value="1"/>
</dbReference>
<comment type="caution">
    <text evidence="1">The sequence shown here is derived from an EMBL/GenBank/DDBJ whole genome shotgun (WGS) entry which is preliminary data.</text>
</comment>